<evidence type="ECO:0000313" key="3">
    <source>
        <dbReference type="Proteomes" id="UP001255416"/>
    </source>
</evidence>
<dbReference type="InterPro" id="IPR008893">
    <property type="entry name" value="WGR_domain"/>
</dbReference>
<accession>A0ABU3VF17</accession>
<dbReference type="PROSITE" id="PS51977">
    <property type="entry name" value="WGR"/>
    <property type="match status" value="1"/>
</dbReference>
<dbReference type="InterPro" id="IPR049809">
    <property type="entry name" value="YehF/YfeS-like_WGR"/>
</dbReference>
<dbReference type="SMART" id="SM00773">
    <property type="entry name" value="WGR"/>
    <property type="match status" value="1"/>
</dbReference>
<dbReference type="Gene3D" id="2.20.140.10">
    <property type="entry name" value="WGR domain"/>
    <property type="match status" value="1"/>
</dbReference>
<feature type="domain" description="WGR" evidence="1">
    <location>
        <begin position="1"/>
        <end position="82"/>
    </location>
</feature>
<dbReference type="RefSeq" id="WP_316776927.1">
    <property type="nucleotide sequence ID" value="NZ_JASMWN010000009.1"/>
</dbReference>
<sequence length="82" mass="9590">MFVRLEKINPAKRQRRFYVMNVAQTLFGEWCLIREWGRIGAAGGQRMVDYTASQEDAEAALRKLSDQKCHRGYCQCDSQRVF</sequence>
<evidence type="ECO:0000313" key="2">
    <source>
        <dbReference type="EMBL" id="MDU9004760.1"/>
    </source>
</evidence>
<dbReference type="CDD" id="cd07996">
    <property type="entry name" value="WGR_MMR_like"/>
    <property type="match status" value="1"/>
</dbReference>
<dbReference type="Pfam" id="PF05406">
    <property type="entry name" value="WGR"/>
    <property type="match status" value="1"/>
</dbReference>
<reference evidence="3" key="1">
    <citation type="submission" date="2023-05" db="EMBL/GenBank/DDBJ databases">
        <title>Sedimentitalea sp. nov. JM2-8.</title>
        <authorList>
            <person name="Huang J."/>
        </authorList>
    </citation>
    <scope>NUCLEOTIDE SEQUENCE [LARGE SCALE GENOMIC DNA]</scope>
    <source>
        <strain evidence="3">KHS03</strain>
    </source>
</reference>
<keyword evidence="3" id="KW-1185">Reference proteome</keyword>
<dbReference type="EMBL" id="JASMWN010000009">
    <property type="protein sequence ID" value="MDU9004760.1"/>
    <property type="molecule type" value="Genomic_DNA"/>
</dbReference>
<organism evidence="2 3">
    <name type="scientific">Sedimentitalea todarodis</name>
    <dbReference type="NCBI Taxonomy" id="1631240"/>
    <lineage>
        <taxon>Bacteria</taxon>
        <taxon>Pseudomonadati</taxon>
        <taxon>Pseudomonadota</taxon>
        <taxon>Alphaproteobacteria</taxon>
        <taxon>Rhodobacterales</taxon>
        <taxon>Paracoccaceae</taxon>
        <taxon>Sedimentitalea</taxon>
    </lineage>
</organism>
<dbReference type="InterPro" id="IPR036930">
    <property type="entry name" value="WGR_dom_sf"/>
</dbReference>
<dbReference type="SUPFAM" id="SSF142921">
    <property type="entry name" value="WGR domain-like"/>
    <property type="match status" value="1"/>
</dbReference>
<gene>
    <name evidence="2" type="ORF">QO231_12970</name>
</gene>
<name>A0ABU3VF17_9RHOB</name>
<protein>
    <submittedName>
        <fullName evidence="2">WGR domain-containing protein</fullName>
    </submittedName>
</protein>
<proteinExistence type="predicted"/>
<dbReference type="Proteomes" id="UP001255416">
    <property type="component" value="Unassembled WGS sequence"/>
</dbReference>
<evidence type="ECO:0000259" key="1">
    <source>
        <dbReference type="PROSITE" id="PS51977"/>
    </source>
</evidence>
<comment type="caution">
    <text evidence="2">The sequence shown here is derived from an EMBL/GenBank/DDBJ whole genome shotgun (WGS) entry which is preliminary data.</text>
</comment>